<accession>A0A128F083</accession>
<proteinExistence type="inferred from homology"/>
<evidence type="ECO:0000256" key="4">
    <source>
        <dbReference type="ARBA" id="ARBA00023004"/>
    </source>
</evidence>
<protein>
    <submittedName>
        <fullName evidence="7">Phenylacetaldoxime dehydratase</fullName>
        <ecNumber evidence="7">4.99.1.7</ecNumber>
    </submittedName>
</protein>
<dbReference type="RefSeq" id="WP_002538717.1">
    <property type="nucleotide sequence ID" value="NZ_CAWRCI010000008.1"/>
</dbReference>
<evidence type="ECO:0000256" key="2">
    <source>
        <dbReference type="ARBA" id="ARBA00022617"/>
    </source>
</evidence>
<evidence type="ECO:0000256" key="1">
    <source>
        <dbReference type="ARBA" id="ARBA00001970"/>
    </source>
</evidence>
<keyword evidence="8" id="KW-1185">Reference proteome</keyword>
<dbReference type="InterPro" id="IPR025702">
    <property type="entry name" value="OXD"/>
</dbReference>
<dbReference type="EMBL" id="FIZY01000008">
    <property type="protein sequence ID" value="CZF79955.1"/>
    <property type="molecule type" value="Genomic_DNA"/>
</dbReference>
<organism evidence="7 8">
    <name type="scientific">Grimontia marina</name>
    <dbReference type="NCBI Taxonomy" id="646534"/>
    <lineage>
        <taxon>Bacteria</taxon>
        <taxon>Pseudomonadati</taxon>
        <taxon>Pseudomonadota</taxon>
        <taxon>Gammaproteobacteria</taxon>
        <taxon>Vibrionales</taxon>
        <taxon>Vibrionaceae</taxon>
        <taxon>Grimontia</taxon>
    </lineage>
</organism>
<reference evidence="8" key="1">
    <citation type="submission" date="2016-02" db="EMBL/GenBank/DDBJ databases">
        <authorList>
            <person name="Rodrigo-Torres Lidia"/>
            <person name="Arahal R.David."/>
        </authorList>
    </citation>
    <scope>NUCLEOTIDE SEQUENCE [LARGE SCALE GENOMIC DNA]</scope>
    <source>
        <strain evidence="8">CECT 8713</strain>
    </source>
</reference>
<evidence type="ECO:0000313" key="8">
    <source>
        <dbReference type="Proteomes" id="UP000073601"/>
    </source>
</evidence>
<sequence length="339" mass="38474">MANNTTNRKLPLKMPPDWEPPVPAWSSVFAENQQDVSMCIIGCQHKSDAYISEFVGALNGLAKNADVCDFATCEDKDGLSQTIAIIYWMDAQACADWLHSDVVTLFWELYSDDKWGFGIFREVFNVPFERLETLFSGPVHNHGFSQIRKDIEGPIQRHGYWGGMRDRIPLSAENPFEAHQTLEVIEQQGNRVVVRAHENLCIIRSGQDWSHTTGTQREEYLNQIEPVLKAGMNFLRDEGDEVNCYSCRYMTQFLPFKGKQECTFGLAFFRTMSDLEAWSESHPTHVAIFNTFLEIAPKYGPDLQLQLWHEVSVLPAGSQYGEYINCTEGTGLLAGVKLS</sequence>
<keyword evidence="3" id="KW-0479">Metal-binding</keyword>
<dbReference type="GO" id="GO:0046872">
    <property type="term" value="F:metal ion binding"/>
    <property type="evidence" value="ECO:0007669"/>
    <property type="project" value="UniProtKB-KW"/>
</dbReference>
<keyword evidence="2" id="KW-0349">Heme</keyword>
<comment type="similarity">
    <text evidence="6">Belongs to the heme-containing dehydratase family.</text>
</comment>
<dbReference type="Proteomes" id="UP000073601">
    <property type="component" value="Unassembled WGS sequence"/>
</dbReference>
<dbReference type="Pfam" id="PF13816">
    <property type="entry name" value="Dehydratase_hem"/>
    <property type="match status" value="1"/>
</dbReference>
<evidence type="ECO:0000313" key="7">
    <source>
        <dbReference type="EMBL" id="CZF79955.1"/>
    </source>
</evidence>
<gene>
    <name evidence="7" type="primary">oxd</name>
    <name evidence="7" type="ORF">GMA8713_01199</name>
</gene>
<keyword evidence="5 7" id="KW-0456">Lyase</keyword>
<evidence type="ECO:0000256" key="5">
    <source>
        <dbReference type="ARBA" id="ARBA00023239"/>
    </source>
</evidence>
<keyword evidence="4" id="KW-0408">Iron</keyword>
<dbReference type="GO" id="GO:0016829">
    <property type="term" value="F:lyase activity"/>
    <property type="evidence" value="ECO:0007669"/>
    <property type="project" value="UniProtKB-KW"/>
</dbReference>
<evidence type="ECO:0000256" key="3">
    <source>
        <dbReference type="ARBA" id="ARBA00022723"/>
    </source>
</evidence>
<dbReference type="OrthoDB" id="3807625at2"/>
<evidence type="ECO:0000256" key="6">
    <source>
        <dbReference type="ARBA" id="ARBA00034312"/>
    </source>
</evidence>
<dbReference type="EC" id="4.99.1.7" evidence="7"/>
<name>A0A128F083_9GAMM</name>
<dbReference type="AlphaFoldDB" id="A0A128F083"/>
<comment type="cofactor">
    <cofactor evidence="1">
        <name>heme b</name>
        <dbReference type="ChEBI" id="CHEBI:60344"/>
    </cofactor>
</comment>